<evidence type="ECO:0000313" key="1">
    <source>
        <dbReference type="EMBL" id="MFC4852676.1"/>
    </source>
</evidence>
<protein>
    <submittedName>
        <fullName evidence="1">Uncharacterized protein</fullName>
    </submittedName>
</protein>
<keyword evidence="2" id="KW-1185">Reference proteome</keyword>
<organism evidence="1 2">
    <name type="scientific">Actinophytocola glycyrrhizae</name>
    <dbReference type="NCBI Taxonomy" id="2044873"/>
    <lineage>
        <taxon>Bacteria</taxon>
        <taxon>Bacillati</taxon>
        <taxon>Actinomycetota</taxon>
        <taxon>Actinomycetes</taxon>
        <taxon>Pseudonocardiales</taxon>
        <taxon>Pseudonocardiaceae</taxon>
    </lineage>
</organism>
<dbReference type="Proteomes" id="UP001595859">
    <property type="component" value="Unassembled WGS sequence"/>
</dbReference>
<dbReference type="RefSeq" id="WP_378054600.1">
    <property type="nucleotide sequence ID" value="NZ_JBHSIS010000002.1"/>
</dbReference>
<reference evidence="2" key="1">
    <citation type="journal article" date="2019" name="Int. J. Syst. Evol. Microbiol.">
        <title>The Global Catalogue of Microorganisms (GCM) 10K type strain sequencing project: providing services to taxonomists for standard genome sequencing and annotation.</title>
        <authorList>
            <consortium name="The Broad Institute Genomics Platform"/>
            <consortium name="The Broad Institute Genome Sequencing Center for Infectious Disease"/>
            <person name="Wu L."/>
            <person name="Ma J."/>
        </authorList>
    </citation>
    <scope>NUCLEOTIDE SEQUENCE [LARGE SCALE GENOMIC DNA]</scope>
    <source>
        <strain evidence="2">ZS-22-S1</strain>
    </source>
</reference>
<proteinExistence type="predicted"/>
<accession>A0ABV9RZJ8</accession>
<evidence type="ECO:0000313" key="2">
    <source>
        <dbReference type="Proteomes" id="UP001595859"/>
    </source>
</evidence>
<gene>
    <name evidence="1" type="ORF">ACFPCV_04105</name>
</gene>
<sequence length="96" mass="10271">MLRHGSDIVPSAGAAVRLVVRWDRETGWAHVATVVPGTGRTRFTGFHQFAGGDPAAVVAELVASGCVTTSQPRRDDDLMEVHAVFAWQEVTADAAR</sequence>
<comment type="caution">
    <text evidence="1">The sequence shown here is derived from an EMBL/GenBank/DDBJ whole genome shotgun (WGS) entry which is preliminary data.</text>
</comment>
<dbReference type="EMBL" id="JBHSIS010000002">
    <property type="protein sequence ID" value="MFC4852676.1"/>
    <property type="molecule type" value="Genomic_DNA"/>
</dbReference>
<name>A0ABV9RZJ8_9PSEU</name>